<dbReference type="Proteomes" id="UP000007239">
    <property type="component" value="Chromosome"/>
</dbReference>
<evidence type="ECO:0000259" key="5">
    <source>
        <dbReference type="Pfam" id="PF22780"/>
    </source>
</evidence>
<dbReference type="Pfam" id="PF22780">
    <property type="entry name" value="HI0933_like_1st"/>
    <property type="match status" value="1"/>
</dbReference>
<evidence type="ECO:0000259" key="4">
    <source>
        <dbReference type="Pfam" id="PF03486"/>
    </source>
</evidence>
<evidence type="ECO:0000256" key="1">
    <source>
        <dbReference type="ARBA" id="ARBA00001974"/>
    </source>
</evidence>
<dbReference type="SUPFAM" id="SSF51905">
    <property type="entry name" value="FAD/NAD(P)-binding domain"/>
    <property type="match status" value="1"/>
</dbReference>
<dbReference type="KEGG" id="txy:Thexy_1234"/>
<dbReference type="InterPro" id="IPR055178">
    <property type="entry name" value="RsdA/BaiN/AoA(So)-like_dom"/>
</dbReference>
<dbReference type="PANTHER" id="PTHR42887:SF2">
    <property type="entry name" value="OS12G0638800 PROTEIN"/>
    <property type="match status" value="1"/>
</dbReference>
<gene>
    <name evidence="6" type="ordered locus">Thexy_1234</name>
</gene>
<dbReference type="InterPro" id="IPR023166">
    <property type="entry name" value="BaiN-like_dom_sf"/>
</dbReference>
<evidence type="ECO:0000256" key="2">
    <source>
        <dbReference type="ARBA" id="ARBA00022630"/>
    </source>
</evidence>
<evidence type="ECO:0000256" key="3">
    <source>
        <dbReference type="ARBA" id="ARBA00022827"/>
    </source>
</evidence>
<dbReference type="AlphaFoldDB" id="F6BLM0"/>
<dbReference type="RefSeq" id="WP_013788009.1">
    <property type="nucleotide sequence ID" value="NC_015555.1"/>
</dbReference>
<feature type="domain" description="RsdA/BaiN/AoA(So)-like insert" evidence="5">
    <location>
        <begin position="190"/>
        <end position="350"/>
    </location>
</feature>
<accession>F6BLM0</accession>
<dbReference type="InterPro" id="IPR004792">
    <property type="entry name" value="BaiN-like"/>
</dbReference>
<dbReference type="InterPro" id="IPR036188">
    <property type="entry name" value="FAD/NAD-bd_sf"/>
</dbReference>
<sequence>MKKVFVIGCGPSGMMAAIMSSLKGNEVVIFEKNDRPGKKLMITGKGRCNITNSASIKEIIENTPTNGKFLYSALNSFSNADLIDFFNKNGLMTKVERGGRVFPVSDKAIDVLDVLLRLIKENHIEIRFNSKVTDILIDGKCVKGIIVNGKKEFCDSLILASGGKSYPSTGSTGDGYDMAKKLGLKIVEPHPALVPLITIEDVSEMMGLTLKNINAKLCINGKLVREEFGEMLFTHFGLSGPVILTLSSFFKTVEDGDVVIKIDLKPALNHEKLDERLQRDFKKYSKKELKNSLNDLLPRSLIPYVIRVSSLNPDKRVSELSKAERGALVNVIKDLVFRIKSKRSINEAIITSGGVSTKEINPKTMESRLIKGLFFAGEIIDVDALTGGFNLQISFSTGYLAGINS</sequence>
<reference evidence="6" key="1">
    <citation type="submission" date="2011-05" db="EMBL/GenBank/DDBJ databases">
        <title>Complete sequence of Thermoanaerobacterium xylanolyticum LX-11.</title>
        <authorList>
            <consortium name="US DOE Joint Genome Institute"/>
            <person name="Lucas S."/>
            <person name="Han J."/>
            <person name="Lapidus A."/>
            <person name="Cheng J.-F."/>
            <person name="Goodwin L."/>
            <person name="Pitluck S."/>
            <person name="Peters L."/>
            <person name="Mikhailova N."/>
            <person name="Lu M."/>
            <person name="Han C."/>
            <person name="Tapia R."/>
            <person name="Land M."/>
            <person name="Hauser L."/>
            <person name="Kyrpides N."/>
            <person name="Ivanova N."/>
            <person name="Pagani I."/>
            <person name="Hemme C."/>
            <person name="Woyke T."/>
        </authorList>
    </citation>
    <scope>NUCLEOTIDE SEQUENCE</scope>
    <source>
        <strain evidence="6">LX-11</strain>
    </source>
</reference>
<keyword evidence="7" id="KW-1185">Reference proteome</keyword>
<dbReference type="STRING" id="858215.Thexy_1234"/>
<protein>
    <submittedName>
        <fullName evidence="6">HI0933 family protein</fullName>
    </submittedName>
</protein>
<dbReference type="Pfam" id="PF03486">
    <property type="entry name" value="HI0933_like"/>
    <property type="match status" value="1"/>
</dbReference>
<evidence type="ECO:0000313" key="7">
    <source>
        <dbReference type="Proteomes" id="UP000007239"/>
    </source>
</evidence>
<dbReference type="Gene3D" id="1.10.8.260">
    <property type="entry name" value="HI0933 insert domain-like"/>
    <property type="match status" value="1"/>
</dbReference>
<dbReference type="PANTHER" id="PTHR42887">
    <property type="entry name" value="OS12G0638800 PROTEIN"/>
    <property type="match status" value="1"/>
</dbReference>
<dbReference type="Gene3D" id="3.50.50.60">
    <property type="entry name" value="FAD/NAD(P)-binding domain"/>
    <property type="match status" value="1"/>
</dbReference>
<comment type="cofactor">
    <cofactor evidence="1">
        <name>FAD</name>
        <dbReference type="ChEBI" id="CHEBI:57692"/>
    </cofactor>
</comment>
<dbReference type="InterPro" id="IPR057661">
    <property type="entry name" value="RsdA/BaiN/AoA(So)_Rossmann"/>
</dbReference>
<dbReference type="Gene3D" id="2.40.30.10">
    <property type="entry name" value="Translation factors"/>
    <property type="match status" value="1"/>
</dbReference>
<dbReference type="PRINTS" id="PR00368">
    <property type="entry name" value="FADPNR"/>
</dbReference>
<keyword evidence="2" id="KW-0285">Flavoprotein</keyword>
<dbReference type="eggNOG" id="COG2081">
    <property type="taxonomic scope" value="Bacteria"/>
</dbReference>
<dbReference type="HOGENOM" id="CLU_025174_3_1_9"/>
<evidence type="ECO:0000313" key="6">
    <source>
        <dbReference type="EMBL" id="AEF17267.1"/>
    </source>
</evidence>
<name>F6BLM0_THEXL</name>
<keyword evidence="3" id="KW-0274">FAD</keyword>
<feature type="domain" description="RsdA/BaiN/AoA(So)-like Rossmann fold-like" evidence="4">
    <location>
        <begin position="3"/>
        <end position="402"/>
    </location>
</feature>
<dbReference type="NCBIfam" id="TIGR00275">
    <property type="entry name" value="aminoacetone oxidase family FAD-binding enzyme"/>
    <property type="match status" value="1"/>
</dbReference>
<proteinExistence type="predicted"/>
<organism evidence="6 7">
    <name type="scientific">Thermoanaerobacterium xylanolyticum (strain ATCC 49914 / DSM 7097 / LX-11)</name>
    <dbReference type="NCBI Taxonomy" id="858215"/>
    <lineage>
        <taxon>Bacteria</taxon>
        <taxon>Bacillati</taxon>
        <taxon>Bacillota</taxon>
        <taxon>Clostridia</taxon>
        <taxon>Thermoanaerobacterales</taxon>
        <taxon>Thermoanaerobacteraceae</taxon>
        <taxon>Thermoanaerobacterium</taxon>
    </lineage>
</organism>
<dbReference type="EMBL" id="CP002739">
    <property type="protein sequence ID" value="AEF17267.1"/>
    <property type="molecule type" value="Genomic_DNA"/>
</dbReference>
<dbReference type="SUPFAM" id="SSF160996">
    <property type="entry name" value="HI0933 insert domain-like"/>
    <property type="match status" value="1"/>
</dbReference>